<reference evidence="2 3" key="1">
    <citation type="journal article" date="2011" name="Mol. Biol. Evol.">
        <title>Comparative genomic analysis of fruiting body formation in Myxococcales.</title>
        <authorList>
            <person name="Huntley S."/>
            <person name="Hamann N."/>
            <person name="Wegener-Feldbrugge S."/>
            <person name="Treuner-Lange A."/>
            <person name="Kube M."/>
            <person name="Reinhardt R."/>
            <person name="Klages S."/>
            <person name="Muller R."/>
            <person name="Ronning C.M."/>
            <person name="Nierman W.C."/>
            <person name="Sogaard-Andersen L."/>
        </authorList>
    </citation>
    <scope>NUCLEOTIDE SEQUENCE [LARGE SCALE GENOMIC DNA]</scope>
    <source>
        <strain evidence="2 3">DW4/3-1</strain>
    </source>
</reference>
<accession>E3FU42</accession>
<sequence>MLSLLILLLTQVPAVPGETTLVSFCKQGRASACEALKQTNPQRAAEIARDLAALKFTEDGREQSSESAEEVIEAAPEPPNCKGQNHHIISRLIAKRLKGHSTLGGLYKPRDSRFVAKAKDDDSHCGYQDWHRKVDKEVIDWLDENPKATPDQFEKFLRAIYNRPEMLKRFPNGF</sequence>
<dbReference type="EMBL" id="CP002271">
    <property type="protein sequence ID" value="ADO72182.1"/>
    <property type="molecule type" value="Genomic_DNA"/>
</dbReference>
<dbReference type="KEGG" id="sur:STAUR_4402"/>
<evidence type="ECO:0008006" key="4">
    <source>
        <dbReference type="Google" id="ProtNLM"/>
    </source>
</evidence>
<proteinExistence type="predicted"/>
<dbReference type="HOGENOM" id="CLU_1539111_0_0_7"/>
<dbReference type="RefSeq" id="WP_013376230.1">
    <property type="nucleotide sequence ID" value="NC_014623.1"/>
</dbReference>
<evidence type="ECO:0000313" key="3">
    <source>
        <dbReference type="Proteomes" id="UP000001351"/>
    </source>
</evidence>
<gene>
    <name evidence="2" type="ordered locus">STAUR_4402</name>
</gene>
<dbReference type="AlphaFoldDB" id="E3FU42"/>
<dbReference type="STRING" id="378806.STAUR_4402"/>
<name>E3FU42_STIAD</name>
<dbReference type="Proteomes" id="UP000001351">
    <property type="component" value="Chromosome"/>
</dbReference>
<protein>
    <recommendedName>
        <fullName evidence="4">Wall-associated protein</fullName>
    </recommendedName>
</protein>
<organism evidence="2 3">
    <name type="scientific">Stigmatella aurantiaca (strain DW4/3-1)</name>
    <dbReference type="NCBI Taxonomy" id="378806"/>
    <lineage>
        <taxon>Bacteria</taxon>
        <taxon>Pseudomonadati</taxon>
        <taxon>Myxococcota</taxon>
        <taxon>Myxococcia</taxon>
        <taxon>Myxococcales</taxon>
        <taxon>Cystobacterineae</taxon>
        <taxon>Archangiaceae</taxon>
        <taxon>Stigmatella</taxon>
    </lineage>
</organism>
<dbReference type="eggNOG" id="ENOG5032NIS">
    <property type="taxonomic scope" value="Bacteria"/>
</dbReference>
<feature type="region of interest" description="Disordered" evidence="1">
    <location>
        <begin position="59"/>
        <end position="83"/>
    </location>
</feature>
<dbReference type="OrthoDB" id="5515951at2"/>
<evidence type="ECO:0000256" key="1">
    <source>
        <dbReference type="SAM" id="MobiDB-lite"/>
    </source>
</evidence>
<evidence type="ECO:0000313" key="2">
    <source>
        <dbReference type="EMBL" id="ADO72182.1"/>
    </source>
</evidence>
<keyword evidence="3" id="KW-1185">Reference proteome</keyword>